<dbReference type="Pfam" id="PF03413">
    <property type="entry name" value="PepSY"/>
    <property type="match status" value="2"/>
</dbReference>
<keyword evidence="5" id="KW-1185">Reference proteome</keyword>
<feature type="region of interest" description="Disordered" evidence="1">
    <location>
        <begin position="28"/>
        <end position="70"/>
    </location>
</feature>
<feature type="compositionally biased region" description="Basic and acidic residues" evidence="1">
    <location>
        <begin position="136"/>
        <end position="148"/>
    </location>
</feature>
<feature type="compositionally biased region" description="Basic and acidic residues" evidence="1">
    <location>
        <begin position="218"/>
        <end position="268"/>
    </location>
</feature>
<evidence type="ECO:0000256" key="2">
    <source>
        <dbReference type="SAM" id="SignalP"/>
    </source>
</evidence>
<proteinExistence type="predicted"/>
<sequence length="268" mass="27418">MKRNIVIAAVAATVLAGGGTAAAVAAAGDDGAAGAAPARQGAAAGKGSEDSGRSGDDDRERAGTARTTVAEAVRAALEARAGTAASAELDDEDDRPVWEIEVLDGRGTWYEVRVDAGSGKVTGVTEDDEDGDEDGGDRGERESLRRAATDLGGAAGAAVKRTPGTVTSVEFEGRDDDGDTGRAGGWEVEILGKDGTEREVWVDAGTGKATGTGAAARDSGDDRDGREDHGGDDHDDRDSGKDDDGDGREDHKHHDREDDDRDGSRSDG</sequence>
<protein>
    <submittedName>
        <fullName evidence="4">Peptidase M4</fullName>
    </submittedName>
</protein>
<accession>A0A3R7J6X6</accession>
<gene>
    <name evidence="4" type="ORF">SFRA_008845</name>
</gene>
<feature type="chain" id="PRO_5043188348" evidence="2">
    <location>
        <begin position="26"/>
        <end position="268"/>
    </location>
</feature>
<feature type="compositionally biased region" description="Low complexity" evidence="1">
    <location>
        <begin position="204"/>
        <end position="217"/>
    </location>
</feature>
<feature type="compositionally biased region" description="Basic and acidic residues" evidence="1">
    <location>
        <begin position="47"/>
        <end position="63"/>
    </location>
</feature>
<feature type="signal peptide" evidence="2">
    <location>
        <begin position="1"/>
        <end position="25"/>
    </location>
</feature>
<feature type="domain" description="PepSY" evidence="3">
    <location>
        <begin position="69"/>
        <end position="124"/>
    </location>
</feature>
<name>A0A3R7J6X6_9ACTN</name>
<dbReference type="Gene3D" id="3.10.450.40">
    <property type="match status" value="2"/>
</dbReference>
<evidence type="ECO:0000313" key="5">
    <source>
        <dbReference type="Proteomes" id="UP000028058"/>
    </source>
</evidence>
<feature type="compositionally biased region" description="Low complexity" evidence="1">
    <location>
        <begin position="149"/>
        <end position="158"/>
    </location>
</feature>
<keyword evidence="2" id="KW-0732">Signal</keyword>
<dbReference type="OrthoDB" id="4336385at2"/>
<reference evidence="4 5" key="1">
    <citation type="journal article" date="2014" name="Genome Announc.">
        <title>Draft Genome Sequence of Streptomyces fradiae ATCC 19609, a Strain Highly Sensitive to Antibiotics.</title>
        <authorList>
            <person name="Bekker O.B."/>
            <person name="Klimina K.M."/>
            <person name="Vatlin A.A."/>
            <person name="Zakharevich N.V."/>
            <person name="Kasianov A.S."/>
            <person name="Danilenko V.N."/>
        </authorList>
    </citation>
    <scope>NUCLEOTIDE SEQUENCE [LARGE SCALE GENOMIC DNA]</scope>
    <source>
        <strain evidence="4 5">ATCC 19609</strain>
    </source>
</reference>
<evidence type="ECO:0000259" key="3">
    <source>
        <dbReference type="Pfam" id="PF03413"/>
    </source>
</evidence>
<feature type="compositionally biased region" description="Acidic residues" evidence="1">
    <location>
        <begin position="125"/>
        <end position="135"/>
    </location>
</feature>
<dbReference type="EMBL" id="JNAD02000003">
    <property type="protein sequence ID" value="RKM97322.1"/>
    <property type="molecule type" value="Genomic_DNA"/>
</dbReference>
<dbReference type="InterPro" id="IPR025711">
    <property type="entry name" value="PepSY"/>
</dbReference>
<feature type="domain" description="PepSY" evidence="3">
    <location>
        <begin position="157"/>
        <end position="211"/>
    </location>
</feature>
<dbReference type="Proteomes" id="UP000028058">
    <property type="component" value="Unassembled WGS sequence"/>
</dbReference>
<dbReference type="AlphaFoldDB" id="A0A3R7J6X6"/>
<comment type="caution">
    <text evidence="4">The sequence shown here is derived from an EMBL/GenBank/DDBJ whole genome shotgun (WGS) entry which is preliminary data.</text>
</comment>
<dbReference type="RefSeq" id="WP_043459667.1">
    <property type="nucleotide sequence ID" value="NZ_CP134822.1"/>
</dbReference>
<feature type="region of interest" description="Disordered" evidence="1">
    <location>
        <begin position="117"/>
        <end position="268"/>
    </location>
</feature>
<evidence type="ECO:0000256" key="1">
    <source>
        <dbReference type="SAM" id="MobiDB-lite"/>
    </source>
</evidence>
<feature type="compositionally biased region" description="Basic and acidic residues" evidence="1">
    <location>
        <begin position="190"/>
        <end position="201"/>
    </location>
</feature>
<organism evidence="4 5">
    <name type="scientific">Streptomyces xinghaiensis</name>
    <dbReference type="NCBI Taxonomy" id="1038928"/>
    <lineage>
        <taxon>Bacteria</taxon>
        <taxon>Bacillati</taxon>
        <taxon>Actinomycetota</taxon>
        <taxon>Actinomycetes</taxon>
        <taxon>Kitasatosporales</taxon>
        <taxon>Streptomycetaceae</taxon>
        <taxon>Streptomyces</taxon>
    </lineage>
</organism>
<feature type="compositionally biased region" description="Low complexity" evidence="1">
    <location>
        <begin position="28"/>
        <end position="46"/>
    </location>
</feature>
<evidence type="ECO:0000313" key="4">
    <source>
        <dbReference type="EMBL" id="RKM97322.1"/>
    </source>
</evidence>